<keyword evidence="1" id="KW-0812">Transmembrane</keyword>
<proteinExistence type="predicted"/>
<accession>A0A7W9KAE0</accession>
<dbReference type="AlphaFoldDB" id="A0A7W9KAE0"/>
<evidence type="ECO:0000256" key="1">
    <source>
        <dbReference type="SAM" id="Phobius"/>
    </source>
</evidence>
<dbReference type="EMBL" id="JACHIR010000001">
    <property type="protein sequence ID" value="MBB5888960.1"/>
    <property type="molecule type" value="Genomic_DNA"/>
</dbReference>
<dbReference type="RefSeq" id="WP_184857526.1">
    <property type="nucleotide sequence ID" value="NZ_BAAAWY010000013.1"/>
</dbReference>
<feature type="transmembrane region" description="Helical" evidence="1">
    <location>
        <begin position="57"/>
        <end position="83"/>
    </location>
</feature>
<keyword evidence="1" id="KW-0472">Membrane</keyword>
<evidence type="ECO:0008006" key="4">
    <source>
        <dbReference type="Google" id="ProtNLM"/>
    </source>
</evidence>
<keyword evidence="1" id="KW-1133">Transmembrane helix</keyword>
<feature type="transmembrane region" description="Helical" evidence="1">
    <location>
        <begin position="117"/>
        <end position="134"/>
    </location>
</feature>
<keyword evidence="3" id="KW-1185">Reference proteome</keyword>
<name>A0A7W9KAE0_9PSEU</name>
<organism evidence="2 3">
    <name type="scientific">Kutzneria kofuensis</name>
    <dbReference type="NCBI Taxonomy" id="103725"/>
    <lineage>
        <taxon>Bacteria</taxon>
        <taxon>Bacillati</taxon>
        <taxon>Actinomycetota</taxon>
        <taxon>Actinomycetes</taxon>
        <taxon>Pseudonocardiales</taxon>
        <taxon>Pseudonocardiaceae</taxon>
        <taxon>Kutzneria</taxon>
    </lineage>
</organism>
<gene>
    <name evidence="2" type="ORF">BJ998_000156</name>
</gene>
<comment type="caution">
    <text evidence="2">The sequence shown here is derived from an EMBL/GenBank/DDBJ whole genome shotgun (WGS) entry which is preliminary data.</text>
</comment>
<evidence type="ECO:0000313" key="2">
    <source>
        <dbReference type="EMBL" id="MBB5888960.1"/>
    </source>
</evidence>
<feature type="transmembrane region" description="Helical" evidence="1">
    <location>
        <begin position="33"/>
        <end position="50"/>
    </location>
</feature>
<reference evidence="2 3" key="1">
    <citation type="submission" date="2020-08" db="EMBL/GenBank/DDBJ databases">
        <title>Sequencing the genomes of 1000 actinobacteria strains.</title>
        <authorList>
            <person name="Klenk H.-P."/>
        </authorList>
    </citation>
    <scope>NUCLEOTIDE SEQUENCE [LARGE SCALE GENOMIC DNA]</scope>
    <source>
        <strain evidence="2 3">DSM 43851</strain>
    </source>
</reference>
<protein>
    <recommendedName>
        <fullName evidence="4">Alpha-1,2-mannosyltransferase</fullName>
    </recommendedName>
</protein>
<evidence type="ECO:0000313" key="3">
    <source>
        <dbReference type="Proteomes" id="UP000585638"/>
    </source>
</evidence>
<sequence>MLVVALGAALVMYALWSGGGLIDMQVYRAGAQAWLGLVGLTAAAVSPFSWEHHWVWFVPVVVALAARLPWYVSALVFVATAAVPTALPPVDLGRHGMPTGIISIDFEGPPAFVIRNSYPLTITVLLAGLGVHLLRRRRIPA</sequence>
<dbReference type="Proteomes" id="UP000585638">
    <property type="component" value="Unassembled WGS sequence"/>
</dbReference>